<dbReference type="PROSITE" id="PS50931">
    <property type="entry name" value="HTH_LYSR"/>
    <property type="match status" value="1"/>
</dbReference>
<evidence type="ECO:0000256" key="1">
    <source>
        <dbReference type="ARBA" id="ARBA00009437"/>
    </source>
</evidence>
<keyword evidence="4" id="KW-0804">Transcription</keyword>
<accession>A0ABV6S256</accession>
<evidence type="ECO:0000256" key="4">
    <source>
        <dbReference type="ARBA" id="ARBA00023163"/>
    </source>
</evidence>
<name>A0ABV6S256_9SPHN</name>
<evidence type="ECO:0000313" key="7">
    <source>
        <dbReference type="Proteomes" id="UP001589858"/>
    </source>
</evidence>
<dbReference type="EMBL" id="JBHLTM010000009">
    <property type="protein sequence ID" value="MFC0683298.1"/>
    <property type="molecule type" value="Genomic_DNA"/>
</dbReference>
<organism evidence="6 7">
    <name type="scientific">Novosphingobium clariflavum</name>
    <dbReference type="NCBI Taxonomy" id="2029884"/>
    <lineage>
        <taxon>Bacteria</taxon>
        <taxon>Pseudomonadati</taxon>
        <taxon>Pseudomonadota</taxon>
        <taxon>Alphaproteobacteria</taxon>
        <taxon>Sphingomonadales</taxon>
        <taxon>Sphingomonadaceae</taxon>
        <taxon>Novosphingobium</taxon>
    </lineage>
</organism>
<proteinExistence type="inferred from homology"/>
<comment type="caution">
    <text evidence="6">The sequence shown here is derived from an EMBL/GenBank/DDBJ whole genome shotgun (WGS) entry which is preliminary data.</text>
</comment>
<dbReference type="PANTHER" id="PTHR30346:SF28">
    <property type="entry name" value="HTH-TYPE TRANSCRIPTIONAL REGULATOR CYNR"/>
    <property type="match status" value="1"/>
</dbReference>
<keyword evidence="7" id="KW-1185">Reference proteome</keyword>
<gene>
    <name evidence="6" type="ORF">ACFFF8_01685</name>
</gene>
<dbReference type="InterPro" id="IPR036390">
    <property type="entry name" value="WH_DNA-bd_sf"/>
</dbReference>
<reference evidence="6 7" key="1">
    <citation type="submission" date="2024-09" db="EMBL/GenBank/DDBJ databases">
        <authorList>
            <person name="Sun Q."/>
            <person name="Mori K."/>
        </authorList>
    </citation>
    <scope>NUCLEOTIDE SEQUENCE [LARGE SCALE GENOMIC DNA]</scope>
    <source>
        <strain evidence="6 7">CICC 11035S</strain>
    </source>
</reference>
<feature type="domain" description="HTH lysR-type" evidence="5">
    <location>
        <begin position="2"/>
        <end position="59"/>
    </location>
</feature>
<comment type="similarity">
    <text evidence="1">Belongs to the LysR transcriptional regulatory family.</text>
</comment>
<dbReference type="RefSeq" id="WP_267220442.1">
    <property type="nucleotide sequence ID" value="NZ_JAPCWC010000007.1"/>
</dbReference>
<dbReference type="Gene3D" id="3.40.190.290">
    <property type="match status" value="1"/>
</dbReference>
<dbReference type="CDD" id="cd05466">
    <property type="entry name" value="PBP2_LTTR_substrate"/>
    <property type="match status" value="1"/>
</dbReference>
<sequence length="309" mass="34414">MIDQYLLRYFLAVAETGNFSRAARAVSVTQPTLSAGIAKLERELGARLFDRDRQRVALTPAGSRFLVRARRIAAEYEHALVELAEPAEPSLLRIGVLNTIPTRVIGRALAAHRAEAPGEALELLDGSERDLAERLERGRIDVALTVVRPHHARYRPEVLARERYMMVLPPGHPLAAEHEILAEQLAQDRMALRRHCEALPEINRFFTQRGVRPRFVLKTTSDERVLAVIRSGAGVGMMPQGFADGSVRFVPVRDFELTREVGLLRAGSARRSAFLEILRGIYREEQEQAGDPPMVLEGPALARALTSLP</sequence>
<dbReference type="InterPro" id="IPR005119">
    <property type="entry name" value="LysR_subst-bd"/>
</dbReference>
<keyword evidence="2" id="KW-0805">Transcription regulation</keyword>
<keyword evidence="3" id="KW-0238">DNA-binding</keyword>
<evidence type="ECO:0000259" key="5">
    <source>
        <dbReference type="PROSITE" id="PS50931"/>
    </source>
</evidence>
<evidence type="ECO:0000256" key="3">
    <source>
        <dbReference type="ARBA" id="ARBA00023125"/>
    </source>
</evidence>
<protein>
    <submittedName>
        <fullName evidence="6">LysR family transcriptional regulator</fullName>
    </submittedName>
</protein>
<dbReference type="InterPro" id="IPR036388">
    <property type="entry name" value="WH-like_DNA-bd_sf"/>
</dbReference>
<evidence type="ECO:0000313" key="6">
    <source>
        <dbReference type="EMBL" id="MFC0683298.1"/>
    </source>
</evidence>
<dbReference type="Pfam" id="PF00126">
    <property type="entry name" value="HTH_1"/>
    <property type="match status" value="1"/>
</dbReference>
<evidence type="ECO:0000256" key="2">
    <source>
        <dbReference type="ARBA" id="ARBA00023015"/>
    </source>
</evidence>
<dbReference type="Proteomes" id="UP001589858">
    <property type="component" value="Unassembled WGS sequence"/>
</dbReference>
<dbReference type="Gene3D" id="1.10.10.10">
    <property type="entry name" value="Winged helix-like DNA-binding domain superfamily/Winged helix DNA-binding domain"/>
    <property type="match status" value="1"/>
</dbReference>
<dbReference type="SUPFAM" id="SSF53850">
    <property type="entry name" value="Periplasmic binding protein-like II"/>
    <property type="match status" value="1"/>
</dbReference>
<dbReference type="PANTHER" id="PTHR30346">
    <property type="entry name" value="TRANSCRIPTIONAL DUAL REGULATOR HCAR-RELATED"/>
    <property type="match status" value="1"/>
</dbReference>
<dbReference type="SUPFAM" id="SSF46785">
    <property type="entry name" value="Winged helix' DNA-binding domain"/>
    <property type="match status" value="1"/>
</dbReference>
<dbReference type="PRINTS" id="PR00039">
    <property type="entry name" value="HTHLYSR"/>
</dbReference>
<dbReference type="Pfam" id="PF03466">
    <property type="entry name" value="LysR_substrate"/>
    <property type="match status" value="1"/>
</dbReference>
<dbReference type="InterPro" id="IPR000847">
    <property type="entry name" value="LysR_HTH_N"/>
</dbReference>